<protein>
    <submittedName>
        <fullName evidence="2">Conserved uncharacterized protein</fullName>
    </submittedName>
</protein>
<dbReference type="KEGG" id="dto:TOL2_C31240"/>
<dbReference type="HOGENOM" id="CLU_124350_1_0_7"/>
<sequence>MNFKYIITDYITGKSVRNIGPEASRQIFEKFLVDEKGYAKEDICVDEELIVQFKGEDYISSIDLIVSCKDKALMAITCVAGSIGSYEREILAGARLVHDYQIPFAVSTDARDAVVMDTLSGKTVGKGLDAIPSKQEALELIESIEYKPLDKDRKEREMIIYRSFNLEKVNK</sequence>
<dbReference type="AlphaFoldDB" id="K0NQS7"/>
<accession>K0NQS7</accession>
<dbReference type="OrthoDB" id="5430956at2"/>
<name>K0NQS7_DESTT</name>
<dbReference type="RefSeq" id="WP_014958475.1">
    <property type="nucleotide sequence ID" value="NC_018645.1"/>
</dbReference>
<keyword evidence="3" id="KW-1185">Reference proteome</keyword>
<evidence type="ECO:0000313" key="2">
    <source>
        <dbReference type="EMBL" id="CCK81282.1"/>
    </source>
</evidence>
<evidence type="ECO:0000313" key="3">
    <source>
        <dbReference type="Proteomes" id="UP000007347"/>
    </source>
</evidence>
<reference evidence="2 3" key="1">
    <citation type="journal article" date="2013" name="Environ. Microbiol.">
        <title>Complete genome, catabolic sub-proteomes and key-metabolites of Desulfobacula toluolica Tol2, a marine, aromatic compound-degrading, sulfate-reducing bacterium.</title>
        <authorList>
            <person name="Wohlbrand L."/>
            <person name="Jacob J.H."/>
            <person name="Kube M."/>
            <person name="Mussmann M."/>
            <person name="Jarling R."/>
            <person name="Beck A."/>
            <person name="Amann R."/>
            <person name="Wilkes H."/>
            <person name="Reinhardt R."/>
            <person name="Rabus R."/>
        </authorList>
    </citation>
    <scope>NUCLEOTIDE SEQUENCE [LARGE SCALE GENOMIC DNA]</scope>
    <source>
        <strain evidence="3">DSM 7467 / Tol2</strain>
    </source>
</reference>
<dbReference type="Pfam" id="PF13588">
    <property type="entry name" value="HSDR_N_2"/>
    <property type="match status" value="1"/>
</dbReference>
<dbReference type="InterPro" id="IPR029464">
    <property type="entry name" value="HSDR_N"/>
</dbReference>
<dbReference type="EMBL" id="FO203503">
    <property type="protein sequence ID" value="CCK81282.1"/>
    <property type="molecule type" value="Genomic_DNA"/>
</dbReference>
<dbReference type="STRING" id="651182.TOL2_C31240"/>
<proteinExistence type="predicted"/>
<organism evidence="2 3">
    <name type="scientific">Desulfobacula toluolica (strain DSM 7467 / Tol2)</name>
    <dbReference type="NCBI Taxonomy" id="651182"/>
    <lineage>
        <taxon>Bacteria</taxon>
        <taxon>Pseudomonadati</taxon>
        <taxon>Thermodesulfobacteriota</taxon>
        <taxon>Desulfobacteria</taxon>
        <taxon>Desulfobacterales</taxon>
        <taxon>Desulfobacteraceae</taxon>
        <taxon>Desulfobacula</taxon>
    </lineage>
</organism>
<gene>
    <name evidence="2" type="ordered locus">TOL2_C31240</name>
</gene>
<evidence type="ECO:0000259" key="1">
    <source>
        <dbReference type="Pfam" id="PF13588"/>
    </source>
</evidence>
<feature type="domain" description="Type I restriction enzyme R protein N-terminal" evidence="1">
    <location>
        <begin position="21"/>
        <end position="132"/>
    </location>
</feature>
<dbReference type="Proteomes" id="UP000007347">
    <property type="component" value="Chromosome"/>
</dbReference>